<dbReference type="EMBL" id="BAAANK010000004">
    <property type="protein sequence ID" value="GAA1833318.1"/>
    <property type="molecule type" value="Genomic_DNA"/>
</dbReference>
<evidence type="ECO:0000313" key="2">
    <source>
        <dbReference type="Proteomes" id="UP001501746"/>
    </source>
</evidence>
<evidence type="ECO:0000313" key="1">
    <source>
        <dbReference type="EMBL" id="GAA1833318.1"/>
    </source>
</evidence>
<name>A0ABN2MNH9_9MICO</name>
<accession>A0ABN2MNH9</accession>
<reference evidence="1 2" key="1">
    <citation type="journal article" date="2019" name="Int. J. Syst. Evol. Microbiol.">
        <title>The Global Catalogue of Microorganisms (GCM) 10K type strain sequencing project: providing services to taxonomists for standard genome sequencing and annotation.</title>
        <authorList>
            <consortium name="The Broad Institute Genomics Platform"/>
            <consortium name="The Broad Institute Genome Sequencing Center for Infectious Disease"/>
            <person name="Wu L."/>
            <person name="Ma J."/>
        </authorList>
    </citation>
    <scope>NUCLEOTIDE SEQUENCE [LARGE SCALE GENOMIC DNA]</scope>
    <source>
        <strain evidence="1 2">JCM 14323</strain>
    </source>
</reference>
<dbReference type="RefSeq" id="WP_281352037.1">
    <property type="nucleotide sequence ID" value="NZ_BAAANK010000004.1"/>
</dbReference>
<organism evidence="1 2">
    <name type="scientific">Agromyces salentinus</name>
    <dbReference type="NCBI Taxonomy" id="269421"/>
    <lineage>
        <taxon>Bacteria</taxon>
        <taxon>Bacillati</taxon>
        <taxon>Actinomycetota</taxon>
        <taxon>Actinomycetes</taxon>
        <taxon>Micrococcales</taxon>
        <taxon>Microbacteriaceae</taxon>
        <taxon>Agromyces</taxon>
    </lineage>
</organism>
<protein>
    <submittedName>
        <fullName evidence="1">Uncharacterized protein</fullName>
    </submittedName>
</protein>
<dbReference type="Proteomes" id="UP001501746">
    <property type="component" value="Unassembled WGS sequence"/>
</dbReference>
<keyword evidence="2" id="KW-1185">Reference proteome</keyword>
<comment type="caution">
    <text evidence="1">The sequence shown here is derived from an EMBL/GenBank/DDBJ whole genome shotgun (WGS) entry which is preliminary data.</text>
</comment>
<proteinExistence type="predicted"/>
<sequence length="43" mass="4644">MSANLDTTVAEERAAFVARALAEAPPITDERAERIAAILGRYI</sequence>
<gene>
    <name evidence="1" type="ORF">GCM10009750_17050</name>
</gene>